<comment type="caution">
    <text evidence="2">The sequence shown here is derived from an EMBL/GenBank/DDBJ whole genome shotgun (WGS) entry which is preliminary data.</text>
</comment>
<evidence type="ECO:0000256" key="1">
    <source>
        <dbReference type="SAM" id="MobiDB-lite"/>
    </source>
</evidence>
<evidence type="ECO:0000313" key="3">
    <source>
        <dbReference type="Proteomes" id="UP000324222"/>
    </source>
</evidence>
<proteinExistence type="predicted"/>
<feature type="compositionally biased region" description="Polar residues" evidence="1">
    <location>
        <begin position="52"/>
        <end position="64"/>
    </location>
</feature>
<feature type="compositionally biased region" description="Polar residues" evidence="1">
    <location>
        <begin position="23"/>
        <end position="35"/>
    </location>
</feature>
<organism evidence="2 3">
    <name type="scientific">Portunus trituberculatus</name>
    <name type="common">Swimming crab</name>
    <name type="synonym">Neptunus trituberculatus</name>
    <dbReference type="NCBI Taxonomy" id="210409"/>
    <lineage>
        <taxon>Eukaryota</taxon>
        <taxon>Metazoa</taxon>
        <taxon>Ecdysozoa</taxon>
        <taxon>Arthropoda</taxon>
        <taxon>Crustacea</taxon>
        <taxon>Multicrustacea</taxon>
        <taxon>Malacostraca</taxon>
        <taxon>Eumalacostraca</taxon>
        <taxon>Eucarida</taxon>
        <taxon>Decapoda</taxon>
        <taxon>Pleocyemata</taxon>
        <taxon>Brachyura</taxon>
        <taxon>Eubrachyura</taxon>
        <taxon>Portunoidea</taxon>
        <taxon>Portunidae</taxon>
        <taxon>Portuninae</taxon>
        <taxon>Portunus</taxon>
    </lineage>
</organism>
<dbReference type="Proteomes" id="UP000324222">
    <property type="component" value="Unassembled WGS sequence"/>
</dbReference>
<gene>
    <name evidence="2" type="ORF">E2C01_059914</name>
</gene>
<protein>
    <submittedName>
        <fullName evidence="2">Uncharacterized protein</fullName>
    </submittedName>
</protein>
<name>A0A5B7H9Y7_PORTR</name>
<feature type="compositionally biased region" description="Basic and acidic residues" evidence="1">
    <location>
        <begin position="36"/>
        <end position="47"/>
    </location>
</feature>
<keyword evidence="3" id="KW-1185">Reference proteome</keyword>
<sequence>MSTLSAAAQETSPPACSAITLERTGSLSGNSVSETELSHQREYENNARVHTGLTNPTTLSTSRQAVGDNSPGSSKQSGTQELTVTPRNEEWKSLPTFNEGSYADYWAFKRAFQSNVQEDVI</sequence>
<reference evidence="2 3" key="1">
    <citation type="submission" date="2019-05" db="EMBL/GenBank/DDBJ databases">
        <title>Another draft genome of Portunus trituberculatus and its Hox gene families provides insights of decapod evolution.</title>
        <authorList>
            <person name="Jeong J.-H."/>
            <person name="Song I."/>
            <person name="Kim S."/>
            <person name="Choi T."/>
            <person name="Kim D."/>
            <person name="Ryu S."/>
            <person name="Kim W."/>
        </authorList>
    </citation>
    <scope>NUCLEOTIDE SEQUENCE [LARGE SCALE GENOMIC DNA]</scope>
    <source>
        <tissue evidence="2">Muscle</tissue>
    </source>
</reference>
<feature type="region of interest" description="Disordered" evidence="1">
    <location>
        <begin position="1"/>
        <end position="95"/>
    </location>
</feature>
<dbReference type="AlphaFoldDB" id="A0A5B7H9Y7"/>
<dbReference type="EMBL" id="VSRR010023821">
    <property type="protein sequence ID" value="MPC65778.1"/>
    <property type="molecule type" value="Genomic_DNA"/>
</dbReference>
<feature type="compositionally biased region" description="Polar residues" evidence="1">
    <location>
        <begin position="70"/>
        <end position="86"/>
    </location>
</feature>
<evidence type="ECO:0000313" key="2">
    <source>
        <dbReference type="EMBL" id="MPC65778.1"/>
    </source>
</evidence>
<accession>A0A5B7H9Y7</accession>
<feature type="compositionally biased region" description="Polar residues" evidence="1">
    <location>
        <begin position="1"/>
        <end position="14"/>
    </location>
</feature>